<accession>A0ABR0FVX0</accession>
<gene>
    <name evidence="1" type="ORF">QC761_0007500</name>
</gene>
<evidence type="ECO:0000313" key="2">
    <source>
        <dbReference type="Proteomes" id="UP001322138"/>
    </source>
</evidence>
<reference evidence="1 2" key="1">
    <citation type="journal article" date="2023" name="bioRxiv">
        <title>High-quality genome assemblies of four members of thePodospora anserinaspecies complex.</title>
        <authorList>
            <person name="Ament-Velasquez S.L."/>
            <person name="Vogan A.A."/>
            <person name="Wallerman O."/>
            <person name="Hartmann F."/>
            <person name="Gautier V."/>
            <person name="Silar P."/>
            <person name="Giraud T."/>
            <person name="Johannesson H."/>
        </authorList>
    </citation>
    <scope>NUCLEOTIDE SEQUENCE [LARGE SCALE GENOMIC DNA]</scope>
    <source>
        <strain evidence="1 2">CBS 112042</strain>
    </source>
</reference>
<dbReference type="EMBL" id="JAFFGZ010000001">
    <property type="protein sequence ID" value="KAK4648079.1"/>
    <property type="molecule type" value="Genomic_DNA"/>
</dbReference>
<sequence length="97" mass="11085">MCTDPRGKPINPSTQQWQASLYRQHRSIVPEQHILLTYEHVTLNHSTARSLHQQARPSSLKRNIKSLTIFTSTHPGFDVLPTGPSVIRYPSAFVRPR</sequence>
<name>A0ABR0FVX0_9PEZI</name>
<evidence type="ECO:0000313" key="1">
    <source>
        <dbReference type="EMBL" id="KAK4648079.1"/>
    </source>
</evidence>
<dbReference type="RefSeq" id="XP_062737055.1">
    <property type="nucleotide sequence ID" value="XM_062871859.1"/>
</dbReference>
<dbReference type="GeneID" id="87890924"/>
<protein>
    <submittedName>
        <fullName evidence="1">Uncharacterized protein</fullName>
    </submittedName>
</protein>
<comment type="caution">
    <text evidence="1">The sequence shown here is derived from an EMBL/GenBank/DDBJ whole genome shotgun (WGS) entry which is preliminary data.</text>
</comment>
<keyword evidence="2" id="KW-1185">Reference proteome</keyword>
<proteinExistence type="predicted"/>
<dbReference type="Proteomes" id="UP001322138">
    <property type="component" value="Unassembled WGS sequence"/>
</dbReference>
<organism evidence="1 2">
    <name type="scientific">Podospora bellae-mahoneyi</name>
    <dbReference type="NCBI Taxonomy" id="2093777"/>
    <lineage>
        <taxon>Eukaryota</taxon>
        <taxon>Fungi</taxon>
        <taxon>Dikarya</taxon>
        <taxon>Ascomycota</taxon>
        <taxon>Pezizomycotina</taxon>
        <taxon>Sordariomycetes</taxon>
        <taxon>Sordariomycetidae</taxon>
        <taxon>Sordariales</taxon>
        <taxon>Podosporaceae</taxon>
        <taxon>Podospora</taxon>
    </lineage>
</organism>